<evidence type="ECO:0000259" key="9">
    <source>
        <dbReference type="Pfam" id="PF00697"/>
    </source>
</evidence>
<keyword evidence="4 8" id="KW-0028">Amino-acid biosynthesis</keyword>
<evidence type="ECO:0000256" key="5">
    <source>
        <dbReference type="ARBA" id="ARBA00022822"/>
    </source>
</evidence>
<gene>
    <name evidence="8" type="primary">trpF</name>
    <name evidence="10" type="ORF">ACFPYI_11745</name>
</gene>
<feature type="domain" description="N-(5'phosphoribosyl) anthranilate isomerase (PRAI)" evidence="9">
    <location>
        <begin position="5"/>
        <end position="206"/>
    </location>
</feature>
<dbReference type="InterPro" id="IPR044643">
    <property type="entry name" value="TrpF_fam"/>
</dbReference>
<evidence type="ECO:0000256" key="7">
    <source>
        <dbReference type="ARBA" id="ARBA00023235"/>
    </source>
</evidence>
<dbReference type="PANTHER" id="PTHR42894:SF1">
    <property type="entry name" value="N-(5'-PHOSPHORIBOSYL)ANTHRANILATE ISOMERASE"/>
    <property type="match status" value="1"/>
</dbReference>
<evidence type="ECO:0000313" key="11">
    <source>
        <dbReference type="Proteomes" id="UP001596099"/>
    </source>
</evidence>
<evidence type="ECO:0000256" key="6">
    <source>
        <dbReference type="ARBA" id="ARBA00023141"/>
    </source>
</evidence>
<evidence type="ECO:0000256" key="4">
    <source>
        <dbReference type="ARBA" id="ARBA00022605"/>
    </source>
</evidence>
<evidence type="ECO:0000313" key="10">
    <source>
        <dbReference type="EMBL" id="MFC5972004.1"/>
    </source>
</evidence>
<dbReference type="GO" id="GO:0000162">
    <property type="term" value="P:L-tryptophan biosynthetic process"/>
    <property type="evidence" value="ECO:0007669"/>
    <property type="project" value="UniProtKB-UniRule"/>
</dbReference>
<sequence length="213" mass="21280">MTRTKLCGITSASDRAAAVAAGADALGFVVDVPVDTPRELAPGTAADLVADVPPFVTTVLVTMPEAPGAAADLVETVGTDVVQVHGLDPAAVSDLAATTDARVVAATDLDGDHAGYAAAADAVLVDSVDDDGAGGTGETHDWTRTRDLVRTLDDEYGTPVVLAGGLTPENVAEAVETVGPFAVDVASGIEAAPGEKDAEAMAAFVRAARGDET</sequence>
<reference evidence="10 11" key="1">
    <citation type="journal article" date="2019" name="Int. J. Syst. Evol. Microbiol.">
        <title>The Global Catalogue of Microorganisms (GCM) 10K type strain sequencing project: providing services to taxonomists for standard genome sequencing and annotation.</title>
        <authorList>
            <consortium name="The Broad Institute Genomics Platform"/>
            <consortium name="The Broad Institute Genome Sequencing Center for Infectious Disease"/>
            <person name="Wu L."/>
            <person name="Ma J."/>
        </authorList>
    </citation>
    <scope>NUCLEOTIDE SEQUENCE [LARGE SCALE GENOMIC DNA]</scope>
    <source>
        <strain evidence="10 11">CGMCC 1.12543</strain>
    </source>
</reference>
<dbReference type="InterPro" id="IPR013785">
    <property type="entry name" value="Aldolase_TIM"/>
</dbReference>
<keyword evidence="11" id="KW-1185">Reference proteome</keyword>
<dbReference type="CDD" id="cd00405">
    <property type="entry name" value="PRAI"/>
    <property type="match status" value="1"/>
</dbReference>
<evidence type="ECO:0000256" key="1">
    <source>
        <dbReference type="ARBA" id="ARBA00001164"/>
    </source>
</evidence>
<evidence type="ECO:0000256" key="2">
    <source>
        <dbReference type="ARBA" id="ARBA00004664"/>
    </source>
</evidence>
<keyword evidence="6 8" id="KW-0057">Aromatic amino acid biosynthesis</keyword>
<comment type="caution">
    <text evidence="10">The sequence shown here is derived from an EMBL/GenBank/DDBJ whole genome shotgun (WGS) entry which is preliminary data.</text>
</comment>
<dbReference type="RefSeq" id="WP_247414950.1">
    <property type="nucleotide sequence ID" value="NZ_JALLGW010000001.1"/>
</dbReference>
<dbReference type="GO" id="GO:0004640">
    <property type="term" value="F:phosphoribosylanthranilate isomerase activity"/>
    <property type="evidence" value="ECO:0007669"/>
    <property type="project" value="UniProtKB-UniRule"/>
</dbReference>
<dbReference type="Gene3D" id="3.20.20.70">
    <property type="entry name" value="Aldolase class I"/>
    <property type="match status" value="1"/>
</dbReference>
<comment type="pathway">
    <text evidence="2 8">Amino-acid biosynthesis; L-tryptophan biosynthesis; L-tryptophan from chorismate: step 3/5.</text>
</comment>
<protein>
    <recommendedName>
        <fullName evidence="8">N-(5'-phosphoribosyl)anthranilate isomerase</fullName>
        <shortName evidence="8">PRAI</shortName>
        <ecNumber evidence="8">5.3.1.24</ecNumber>
    </recommendedName>
</protein>
<dbReference type="EC" id="5.3.1.24" evidence="8"/>
<dbReference type="AlphaFoldDB" id="A0ABD5RP31"/>
<keyword evidence="5 8" id="KW-0822">Tryptophan biosynthesis</keyword>
<dbReference type="SUPFAM" id="SSF51366">
    <property type="entry name" value="Ribulose-phoshate binding barrel"/>
    <property type="match status" value="1"/>
</dbReference>
<dbReference type="HAMAP" id="MF_00135">
    <property type="entry name" value="PRAI"/>
    <property type="match status" value="1"/>
</dbReference>
<comment type="catalytic activity">
    <reaction evidence="1 8">
        <text>N-(5-phospho-beta-D-ribosyl)anthranilate = 1-(2-carboxyphenylamino)-1-deoxy-D-ribulose 5-phosphate</text>
        <dbReference type="Rhea" id="RHEA:21540"/>
        <dbReference type="ChEBI" id="CHEBI:18277"/>
        <dbReference type="ChEBI" id="CHEBI:58613"/>
        <dbReference type="EC" id="5.3.1.24"/>
    </reaction>
</comment>
<evidence type="ECO:0000256" key="3">
    <source>
        <dbReference type="ARBA" id="ARBA00007571"/>
    </source>
</evidence>
<dbReference type="EMBL" id="JBHSQH010000001">
    <property type="protein sequence ID" value="MFC5972004.1"/>
    <property type="molecule type" value="Genomic_DNA"/>
</dbReference>
<dbReference type="Pfam" id="PF00697">
    <property type="entry name" value="PRAI"/>
    <property type="match status" value="1"/>
</dbReference>
<dbReference type="InterPro" id="IPR001240">
    <property type="entry name" value="PRAI_dom"/>
</dbReference>
<evidence type="ECO:0000256" key="8">
    <source>
        <dbReference type="HAMAP-Rule" id="MF_00135"/>
    </source>
</evidence>
<accession>A0ABD5RP31</accession>
<organism evidence="10 11">
    <name type="scientific">Halomarina salina</name>
    <dbReference type="NCBI Taxonomy" id="1872699"/>
    <lineage>
        <taxon>Archaea</taxon>
        <taxon>Methanobacteriati</taxon>
        <taxon>Methanobacteriota</taxon>
        <taxon>Stenosarchaea group</taxon>
        <taxon>Halobacteria</taxon>
        <taxon>Halobacteriales</taxon>
        <taxon>Natronomonadaceae</taxon>
        <taxon>Halomarina</taxon>
    </lineage>
</organism>
<proteinExistence type="inferred from homology"/>
<dbReference type="Proteomes" id="UP001596099">
    <property type="component" value="Unassembled WGS sequence"/>
</dbReference>
<dbReference type="PANTHER" id="PTHR42894">
    <property type="entry name" value="N-(5'-PHOSPHORIBOSYL)ANTHRANILATE ISOMERASE"/>
    <property type="match status" value="1"/>
</dbReference>
<name>A0ABD5RP31_9EURY</name>
<comment type="similarity">
    <text evidence="3 8">Belongs to the TrpF family.</text>
</comment>
<keyword evidence="7 8" id="KW-0413">Isomerase</keyword>
<dbReference type="InterPro" id="IPR011060">
    <property type="entry name" value="RibuloseP-bd_barrel"/>
</dbReference>